<keyword evidence="2" id="KW-0732">Signal</keyword>
<feature type="compositionally biased region" description="Polar residues" evidence="1">
    <location>
        <begin position="400"/>
        <end position="409"/>
    </location>
</feature>
<feature type="region of interest" description="Disordered" evidence="1">
    <location>
        <begin position="60"/>
        <end position="91"/>
    </location>
</feature>
<keyword evidence="4" id="KW-1185">Reference proteome</keyword>
<proteinExistence type="predicted"/>
<dbReference type="Proteomes" id="UP000672032">
    <property type="component" value="Chromosome 9"/>
</dbReference>
<feature type="region of interest" description="Disordered" evidence="1">
    <location>
        <begin position="181"/>
        <end position="205"/>
    </location>
</feature>
<feature type="region of interest" description="Disordered" evidence="1">
    <location>
        <begin position="370"/>
        <end position="409"/>
    </location>
</feature>
<protein>
    <submittedName>
        <fullName evidence="3">Uncharacterized protein</fullName>
    </submittedName>
</protein>
<dbReference type="AlphaFoldDB" id="A0A8A3PRK7"/>
<evidence type="ECO:0000256" key="2">
    <source>
        <dbReference type="SAM" id="SignalP"/>
    </source>
</evidence>
<evidence type="ECO:0000256" key="1">
    <source>
        <dbReference type="SAM" id="MobiDB-lite"/>
    </source>
</evidence>
<feature type="signal peptide" evidence="2">
    <location>
        <begin position="1"/>
        <end position="15"/>
    </location>
</feature>
<feature type="chain" id="PRO_5032648354" evidence="2">
    <location>
        <begin position="16"/>
        <end position="409"/>
    </location>
</feature>
<feature type="region of interest" description="Disordered" evidence="1">
    <location>
        <begin position="255"/>
        <end position="351"/>
    </location>
</feature>
<feature type="region of interest" description="Disordered" evidence="1">
    <location>
        <begin position="105"/>
        <end position="163"/>
    </location>
</feature>
<evidence type="ECO:0000313" key="3">
    <source>
        <dbReference type="EMBL" id="QSZ37790.1"/>
    </source>
</evidence>
<name>A0A8A3PRK7_9HELO</name>
<gene>
    <name evidence="3" type="ORF">DSL72_008889</name>
</gene>
<feature type="compositionally biased region" description="Pro residues" evidence="1">
    <location>
        <begin position="294"/>
        <end position="303"/>
    </location>
</feature>
<evidence type="ECO:0000313" key="4">
    <source>
        <dbReference type="Proteomes" id="UP000672032"/>
    </source>
</evidence>
<dbReference type="EMBL" id="CP063413">
    <property type="protein sequence ID" value="QSZ37790.1"/>
    <property type="molecule type" value="Genomic_DNA"/>
</dbReference>
<feature type="compositionally biased region" description="Pro residues" evidence="1">
    <location>
        <begin position="336"/>
        <end position="349"/>
    </location>
</feature>
<reference evidence="3" key="1">
    <citation type="submission" date="2020-10" db="EMBL/GenBank/DDBJ databases">
        <title>Genome Sequence of Monilinia vaccinii-corymbosi Sheds Light on Mummy Berry Disease Infection of Blueberry and Mating Type.</title>
        <authorList>
            <person name="Yow A.G."/>
            <person name="Zhang Y."/>
            <person name="Bansal K."/>
            <person name="Eacker S.M."/>
            <person name="Sullivan S."/>
            <person name="Liachko I."/>
            <person name="Cubeta M.A."/>
            <person name="Rollins J.A."/>
            <person name="Ashrafi H."/>
        </authorList>
    </citation>
    <scope>NUCLEOTIDE SEQUENCE</scope>
    <source>
        <strain evidence="3">RL-1</strain>
    </source>
</reference>
<organism evidence="3 4">
    <name type="scientific">Monilinia vaccinii-corymbosi</name>
    <dbReference type="NCBI Taxonomy" id="61207"/>
    <lineage>
        <taxon>Eukaryota</taxon>
        <taxon>Fungi</taxon>
        <taxon>Dikarya</taxon>
        <taxon>Ascomycota</taxon>
        <taxon>Pezizomycotina</taxon>
        <taxon>Leotiomycetes</taxon>
        <taxon>Helotiales</taxon>
        <taxon>Sclerotiniaceae</taxon>
        <taxon>Monilinia</taxon>
    </lineage>
</organism>
<feature type="compositionally biased region" description="Basic and acidic residues" evidence="1">
    <location>
        <begin position="132"/>
        <end position="142"/>
    </location>
</feature>
<dbReference type="OrthoDB" id="5368516at2759"/>
<accession>A0A8A3PRK7</accession>
<sequence length="409" mass="44089">MMATVVLNLSGLLNGFLQLFLRSNTATTSFGPRGRSWHSHKHEIRIWGPNELAFHNQMVDPVPAPSPASPRLELKSRAGSQKRLVTSSDKGDVVSMTELPILPQSSYSPRKLNHLGSNSINSISSTSSPRTPTEHLTSEQTKKQSYSLFPQPGLESPSTLLPPQMNRSALESVYDISDLSDLAPPPPLHGRMDHTRDSSVSSSATVQIGIRLSHAPTPPPVLDVIPPGLPSTTYTAAGLPAKTFQAPTLPPAAYTPTAYTPTSEVHPAPNKPPSLSRIPPSPAQSTYLTKNSIPIPPRSPFRSPPTAIKGHAQQQQSPTRLAVPHPTLPQKSLPAIPKPLPPTPPPPTPKQLAIQSLAQPDAMIQLSPTVYTPPEGSLQINGLKRSIPTRSESIRRNSRLGPNSQDHWV</sequence>
<feature type="compositionally biased region" description="Low complexity" evidence="1">
    <location>
        <begin position="117"/>
        <end position="128"/>
    </location>
</feature>